<evidence type="ECO:0000313" key="4">
    <source>
        <dbReference type="Proteomes" id="UP000194204"/>
    </source>
</evidence>
<dbReference type="EC" id="3.4.22.-" evidence="3"/>
<dbReference type="EMBL" id="MUBK01000011">
    <property type="protein sequence ID" value="OTA20200.1"/>
    <property type="molecule type" value="Genomic_DNA"/>
</dbReference>
<dbReference type="AlphaFoldDB" id="A0A1Y2SMZ7"/>
<evidence type="ECO:0000259" key="2">
    <source>
        <dbReference type="Pfam" id="PF15608"/>
    </source>
</evidence>
<dbReference type="Pfam" id="PF11202">
    <property type="entry name" value="StiP"/>
    <property type="match status" value="1"/>
</dbReference>
<sequence length="359" mass="39504">MNSFPPFSGSYVADDVQFLLKPIQIEMTPVDVKEQLIQSGARHYSDMLSQEPEPTSYHLELFDKALEQGAVRLATEVVMLAKALISRFGDTPMVLVSLVRAGVPLGVMLHQALRTMGKRSYHYGISIIRDRGIDSTALSYIEQQHGTEGLVFVDGWTGKGAITAELSRALAGRAGYPETPRLVVLADPCGCSWLAASDDDWLIPFGIMGAPVSGLISRSIWRGEGLHGCVQCDHLTAFECSRLLVDTIAACREQLDLDAVPEAVWLVQEKKPLLQLSQEVIANLAEKYQIDSINRIKPGIAEATRAVLRRVPEHVLVRSFDDPDVALLIHLARQKNIVITEVGDLIGQYRAVTIIKKVV</sequence>
<keyword evidence="4" id="KW-1185">Reference proteome</keyword>
<comment type="caution">
    <text evidence="3">The sequence shown here is derived from an EMBL/GenBank/DDBJ whole genome shotgun (WGS) entry which is preliminary data.</text>
</comment>
<dbReference type="GO" id="GO:0006508">
    <property type="term" value="P:proteolysis"/>
    <property type="evidence" value="ECO:0007669"/>
    <property type="project" value="UniProtKB-KW"/>
</dbReference>
<proteinExistence type="predicted"/>
<dbReference type="OrthoDB" id="1663315at2"/>
<dbReference type="InterPro" id="IPR011215">
    <property type="entry name" value="StiP_N"/>
</dbReference>
<dbReference type="GO" id="GO:0008233">
    <property type="term" value="F:peptidase activity"/>
    <property type="evidence" value="ECO:0007669"/>
    <property type="project" value="UniProtKB-KW"/>
</dbReference>
<reference evidence="3 4" key="1">
    <citation type="submission" date="2017-01" db="EMBL/GenBank/DDBJ databases">
        <title>Deconstructing symbiosis and pathogenesis requirements using a combined genomic-metabolomic approach.</title>
        <authorList>
            <person name="Tobias N.J."/>
            <person name="Wolff H."/>
            <person name="Djahanschiri B."/>
            <person name="Ebersberger I."/>
            <person name="Bode H.B."/>
        </authorList>
    </citation>
    <scope>NUCLEOTIDE SEQUENCE [LARGE SCALE GENOMIC DNA]</scope>
    <source>
        <strain evidence="3 4">DSM 4764</strain>
    </source>
</reference>
<evidence type="ECO:0000313" key="3">
    <source>
        <dbReference type="EMBL" id="OTA20200.1"/>
    </source>
</evidence>
<keyword evidence="3" id="KW-0645">Protease</keyword>
<dbReference type="InterPro" id="IPR028157">
    <property type="entry name" value="PELOTA_dom"/>
</dbReference>
<name>A0A1Y2SMZ7_9GAMM</name>
<dbReference type="RefSeq" id="WP_086112457.1">
    <property type="nucleotide sequence ID" value="NZ_CAWNHF010000013.1"/>
</dbReference>
<dbReference type="PIRSF" id="PIRSF020979">
    <property type="entry name" value="UCP020979"/>
    <property type="match status" value="1"/>
</dbReference>
<keyword evidence="3" id="KW-0378">Hydrolase</keyword>
<dbReference type="STRING" id="40578.Xbed_01675"/>
<organism evidence="3 4">
    <name type="scientific">Xenorhabdus beddingii</name>
    <dbReference type="NCBI Taxonomy" id="40578"/>
    <lineage>
        <taxon>Bacteria</taxon>
        <taxon>Pseudomonadati</taxon>
        <taxon>Pseudomonadota</taxon>
        <taxon>Gammaproteobacteria</taxon>
        <taxon>Enterobacterales</taxon>
        <taxon>Morganellaceae</taxon>
        <taxon>Xenorhabdus</taxon>
    </lineage>
</organism>
<accession>A0A1Y2SMZ7</accession>
<feature type="domain" description="PELOTA RNA-binding" evidence="2">
    <location>
        <begin position="277"/>
        <end position="357"/>
    </location>
</feature>
<dbReference type="Pfam" id="PF15608">
    <property type="entry name" value="PELOTA_1"/>
    <property type="match status" value="1"/>
</dbReference>
<dbReference type="Proteomes" id="UP000194204">
    <property type="component" value="Unassembled WGS sequence"/>
</dbReference>
<evidence type="ECO:0000259" key="1">
    <source>
        <dbReference type="Pfam" id="PF11202"/>
    </source>
</evidence>
<gene>
    <name evidence="3" type="primary">stiP</name>
    <name evidence="3" type="ORF">Xbed_01675</name>
</gene>
<dbReference type="InterPro" id="IPR048336">
    <property type="entry name" value="StiP-like"/>
</dbReference>
<protein>
    <submittedName>
        <fullName evidence="3">Cysteine protease StiP</fullName>
        <ecNumber evidence="3">3.4.22.-</ecNumber>
    </submittedName>
</protein>
<feature type="domain" description="Cysteine protease StiP N-terminal" evidence="1">
    <location>
        <begin position="9"/>
        <end position="248"/>
    </location>
</feature>